<dbReference type="Proteomes" id="UP000198901">
    <property type="component" value="Unassembled WGS sequence"/>
</dbReference>
<evidence type="ECO:0000256" key="2">
    <source>
        <dbReference type="ARBA" id="ARBA00022730"/>
    </source>
</evidence>
<comment type="subunit">
    <text evidence="6">Part of the 50S ribosomal subunit. Contacts protein L20.</text>
</comment>
<keyword evidence="4 6" id="KW-0689">Ribosomal protein</keyword>
<dbReference type="GO" id="GO:0005737">
    <property type="term" value="C:cytoplasm"/>
    <property type="evidence" value="ECO:0007669"/>
    <property type="project" value="UniProtKB-ARBA"/>
</dbReference>
<reference evidence="8 9" key="1">
    <citation type="submission" date="2016-10" db="EMBL/GenBank/DDBJ databases">
        <authorList>
            <person name="de Groot N.N."/>
        </authorList>
    </citation>
    <scope>NUCLEOTIDE SEQUENCE [LARGE SCALE GENOMIC DNA]</scope>
    <source>
        <strain evidence="8 9">DSM 21668</strain>
    </source>
</reference>
<evidence type="ECO:0000313" key="8">
    <source>
        <dbReference type="EMBL" id="SDL72606.1"/>
    </source>
</evidence>
<evidence type="ECO:0000256" key="6">
    <source>
        <dbReference type="HAMAP-Rule" id="MF_01363"/>
    </source>
</evidence>
<evidence type="ECO:0000313" key="9">
    <source>
        <dbReference type="Proteomes" id="UP000198901"/>
    </source>
</evidence>
<dbReference type="InterPro" id="IPR001787">
    <property type="entry name" value="Ribosomal_bL21"/>
</dbReference>
<dbReference type="HAMAP" id="MF_01363">
    <property type="entry name" value="Ribosomal_bL21"/>
    <property type="match status" value="1"/>
</dbReference>
<evidence type="ECO:0000256" key="7">
    <source>
        <dbReference type="RuleBase" id="RU000562"/>
    </source>
</evidence>
<evidence type="ECO:0000256" key="1">
    <source>
        <dbReference type="ARBA" id="ARBA00008563"/>
    </source>
</evidence>
<dbReference type="GO" id="GO:0005840">
    <property type="term" value="C:ribosome"/>
    <property type="evidence" value="ECO:0007669"/>
    <property type="project" value="UniProtKB-KW"/>
</dbReference>
<keyword evidence="9" id="KW-1185">Reference proteome</keyword>
<dbReference type="RefSeq" id="WP_093200046.1">
    <property type="nucleotide sequence ID" value="NZ_FNGS01000003.1"/>
</dbReference>
<dbReference type="NCBIfam" id="TIGR00061">
    <property type="entry name" value="L21"/>
    <property type="match status" value="1"/>
</dbReference>
<dbReference type="EMBL" id="FNGS01000003">
    <property type="protein sequence ID" value="SDL72606.1"/>
    <property type="molecule type" value="Genomic_DNA"/>
</dbReference>
<sequence>MYAIVEIAGQQFKVEKNRYLYTHRLAGEEGAALVLDKVLLVDNGGDVKVGAPTVAGASVKAKILNHVRGEKVIVFRKKRRKGYQKQNGHRQDLTKILIEEISL</sequence>
<dbReference type="GO" id="GO:0006412">
    <property type="term" value="P:translation"/>
    <property type="evidence" value="ECO:0007669"/>
    <property type="project" value="UniProtKB-UniRule"/>
</dbReference>
<dbReference type="Pfam" id="PF00829">
    <property type="entry name" value="Ribosomal_L21p"/>
    <property type="match status" value="1"/>
</dbReference>
<dbReference type="GO" id="GO:0003735">
    <property type="term" value="F:structural constituent of ribosome"/>
    <property type="evidence" value="ECO:0007669"/>
    <property type="project" value="InterPro"/>
</dbReference>
<dbReference type="GO" id="GO:1990904">
    <property type="term" value="C:ribonucleoprotein complex"/>
    <property type="evidence" value="ECO:0007669"/>
    <property type="project" value="UniProtKB-KW"/>
</dbReference>
<dbReference type="PANTHER" id="PTHR21349:SF0">
    <property type="entry name" value="LARGE RIBOSOMAL SUBUNIT PROTEIN BL21M"/>
    <property type="match status" value="1"/>
</dbReference>
<keyword evidence="5 6" id="KW-0687">Ribonucleoprotein</keyword>
<keyword evidence="3 6" id="KW-0694">RNA-binding</keyword>
<dbReference type="PROSITE" id="PS01169">
    <property type="entry name" value="RIBOSOMAL_L21"/>
    <property type="match status" value="1"/>
</dbReference>
<dbReference type="GO" id="GO:0019843">
    <property type="term" value="F:rRNA binding"/>
    <property type="evidence" value="ECO:0007669"/>
    <property type="project" value="UniProtKB-UniRule"/>
</dbReference>
<gene>
    <name evidence="6" type="primary">rplU</name>
    <name evidence="8" type="ORF">SAMN04488090_1568</name>
</gene>
<name>A0A1G9MEB6_9BACT</name>
<dbReference type="SUPFAM" id="SSF141091">
    <property type="entry name" value="L21p-like"/>
    <property type="match status" value="1"/>
</dbReference>
<dbReference type="PANTHER" id="PTHR21349">
    <property type="entry name" value="50S RIBOSOMAL PROTEIN L21"/>
    <property type="match status" value="1"/>
</dbReference>
<dbReference type="InterPro" id="IPR018258">
    <property type="entry name" value="Ribosomal_bL21_CS"/>
</dbReference>
<proteinExistence type="inferred from homology"/>
<dbReference type="InterPro" id="IPR028909">
    <property type="entry name" value="bL21-like"/>
</dbReference>
<dbReference type="STRING" id="563176.SAMN04488090_1568"/>
<dbReference type="InterPro" id="IPR036164">
    <property type="entry name" value="bL21-like_sf"/>
</dbReference>
<organism evidence="8 9">
    <name type="scientific">Siphonobacter aquaeclarae</name>
    <dbReference type="NCBI Taxonomy" id="563176"/>
    <lineage>
        <taxon>Bacteria</taxon>
        <taxon>Pseudomonadati</taxon>
        <taxon>Bacteroidota</taxon>
        <taxon>Cytophagia</taxon>
        <taxon>Cytophagales</taxon>
        <taxon>Cytophagaceae</taxon>
        <taxon>Siphonobacter</taxon>
    </lineage>
</organism>
<dbReference type="AlphaFoldDB" id="A0A1G9MEB6"/>
<comment type="function">
    <text evidence="6 7">This protein binds to 23S rRNA in the presence of protein L20.</text>
</comment>
<comment type="similarity">
    <text evidence="1 6 7">Belongs to the bacterial ribosomal protein bL21 family.</text>
</comment>
<accession>A0A1G9MEB6</accession>
<evidence type="ECO:0000256" key="5">
    <source>
        <dbReference type="ARBA" id="ARBA00023274"/>
    </source>
</evidence>
<evidence type="ECO:0000256" key="4">
    <source>
        <dbReference type="ARBA" id="ARBA00022980"/>
    </source>
</evidence>
<dbReference type="OrthoDB" id="9813334at2"/>
<evidence type="ECO:0000256" key="3">
    <source>
        <dbReference type="ARBA" id="ARBA00022884"/>
    </source>
</evidence>
<protein>
    <recommendedName>
        <fullName evidence="6">Large ribosomal subunit protein bL21</fullName>
    </recommendedName>
</protein>
<keyword evidence="2 6" id="KW-0699">rRNA-binding</keyword>